<gene>
    <name evidence="1" type="ORF">ENSA7_43920</name>
</gene>
<dbReference type="AlphaFoldDB" id="A0A2S9YKU8"/>
<dbReference type="RefSeq" id="WP_146157994.1">
    <property type="nucleotide sequence ID" value="NZ_PVNL01000089.1"/>
</dbReference>
<comment type="caution">
    <text evidence="1">The sequence shown here is derived from an EMBL/GenBank/DDBJ whole genome shotgun (WGS) entry which is preliminary data.</text>
</comment>
<dbReference type="OrthoDB" id="9820822at2"/>
<accession>A0A2S9YKU8</accession>
<dbReference type="Proteomes" id="UP000238823">
    <property type="component" value="Unassembled WGS sequence"/>
</dbReference>
<dbReference type="PROSITE" id="PS51257">
    <property type="entry name" value="PROKAR_LIPOPROTEIN"/>
    <property type="match status" value="1"/>
</dbReference>
<sequence length="470" mass="51774">MTTRTHTPLHRWAIPATLLALTTLTLGCEAQTEVDFDDPSLRAMEIDPDPDPDVLFQDDVCVVERGDLWESNEVVLADAVLRCPESRIRTPEIAIDASGLWGRLDGQYDVHFYIEHDYAEFDFEMLDELPGNGFTGQAPDGTLYRFTNNAASYLYNQGNDWIEVAIDGLPELFWPYAGFKIRPDSTGELHAQFETNGFGQYLLWAASLDEGEWSWAETSSLTGTNSTRYAGPDAWDRPVTILRKSKSGVMRWTLDVAGENDLIVGQAADYAGFLADPPRPNSGEGAPIAMIQRIDADNLAVITVEDGEKWSESPIADTPLVPKFCEMNYGSNQPDCPPCAYEAEGIEAETFRIVRTNLGPMWGVWVVSDIAATYVYDADQKKVDFWTCSANLDNSSVNADATLVVAELDTDGSILRSIELDIGSMWVADRPNRTIAATAFGDDIGVLIQTDTGPGETAGRVLRIDTTKIN</sequence>
<organism evidence="1 2">
    <name type="scientific">Enhygromyxa salina</name>
    <dbReference type="NCBI Taxonomy" id="215803"/>
    <lineage>
        <taxon>Bacteria</taxon>
        <taxon>Pseudomonadati</taxon>
        <taxon>Myxococcota</taxon>
        <taxon>Polyangia</taxon>
        <taxon>Nannocystales</taxon>
        <taxon>Nannocystaceae</taxon>
        <taxon>Enhygromyxa</taxon>
    </lineage>
</organism>
<dbReference type="EMBL" id="PVNL01000089">
    <property type="protein sequence ID" value="PRQ05721.1"/>
    <property type="molecule type" value="Genomic_DNA"/>
</dbReference>
<name>A0A2S9YKU8_9BACT</name>
<protein>
    <submittedName>
        <fullName evidence="1">Uncharacterized protein</fullName>
    </submittedName>
</protein>
<reference evidence="1 2" key="1">
    <citation type="submission" date="2018-03" db="EMBL/GenBank/DDBJ databases">
        <title>Draft Genome Sequences of the Obligatory Marine Myxobacteria Enhygromyxa salina SWB007.</title>
        <authorList>
            <person name="Poehlein A."/>
            <person name="Moghaddam J.A."/>
            <person name="Harms H."/>
            <person name="Alanjari M."/>
            <person name="Koenig G.M."/>
            <person name="Daniel R."/>
            <person name="Schaeberle T.F."/>
        </authorList>
    </citation>
    <scope>NUCLEOTIDE SEQUENCE [LARGE SCALE GENOMIC DNA]</scope>
    <source>
        <strain evidence="1 2">SWB007</strain>
    </source>
</reference>
<proteinExistence type="predicted"/>
<evidence type="ECO:0000313" key="2">
    <source>
        <dbReference type="Proteomes" id="UP000238823"/>
    </source>
</evidence>
<evidence type="ECO:0000313" key="1">
    <source>
        <dbReference type="EMBL" id="PRQ05721.1"/>
    </source>
</evidence>